<dbReference type="AlphaFoldDB" id="A0A8H3YH24"/>
<keyword evidence="9" id="KW-1185">Reference proteome</keyword>
<proteinExistence type="inferred from homology"/>
<dbReference type="Gene3D" id="3.40.462.20">
    <property type="match status" value="1"/>
</dbReference>
<name>A0A8H3YH24_9TREE</name>
<dbReference type="PROSITE" id="PS51387">
    <property type="entry name" value="FAD_PCMH"/>
    <property type="match status" value="1"/>
</dbReference>
<dbReference type="Gene3D" id="3.30.465.10">
    <property type="match status" value="1"/>
</dbReference>
<organism evidence="8 9">
    <name type="scientific">Naganishia liquefaciens</name>
    <dbReference type="NCBI Taxonomy" id="104408"/>
    <lineage>
        <taxon>Eukaryota</taxon>
        <taxon>Fungi</taxon>
        <taxon>Dikarya</taxon>
        <taxon>Basidiomycota</taxon>
        <taxon>Agaricomycotina</taxon>
        <taxon>Tremellomycetes</taxon>
        <taxon>Filobasidiales</taxon>
        <taxon>Filobasidiaceae</taxon>
        <taxon>Naganishia</taxon>
    </lineage>
</organism>
<sequence>MTHPITAWPVNVDKLRARLTDAGFTGRCVARCDEPRVYKDAIARWAENFEGLPALVVFPETEEQVAVVIRFAVAEGFTIGLRCGGHNGAPMQEETILMDMRCFHNVRVDAATRRVTFGGGCTWGEVYDVANAEGLTVVGGGYHGVGVGGYLSGGGYSWWSGKYGMGCDNVVSARMCLADGSIVTVNDEQNTDLFYGIRGGHGQFGVILEFTVQAYEGSRRALTGMLGYRPDQLTSLLEVLHQDFFPVRTSNESVVLGFMRLPPNHDPVVAIMPWIQGDDTYIANIKNIFTSKVKPVVDFTHIAKDQVEIAHGADKMFAAPGARRKIDAPTTTADIWPDMVTQVWDKWQEFTEAVPDCRGSVVLFECHDQAGIASRACNATAWTARDPHYYVVCTGTSMTPVTDELSQMFAIETAELIGAHHLKHTGKPARQWGIGRLNKGTNEFTYTYATDRDRIKEIKERRDPHGVFQSPMGQQTHSKLRQRMGLA</sequence>
<dbReference type="InterPro" id="IPR050416">
    <property type="entry name" value="FAD-linked_Oxidoreductase"/>
</dbReference>
<evidence type="ECO:0000256" key="3">
    <source>
        <dbReference type="ARBA" id="ARBA00022630"/>
    </source>
</evidence>
<evidence type="ECO:0000256" key="5">
    <source>
        <dbReference type="ARBA" id="ARBA00023002"/>
    </source>
</evidence>
<feature type="compositionally biased region" description="Basic residues" evidence="6">
    <location>
        <begin position="478"/>
        <end position="487"/>
    </location>
</feature>
<dbReference type="OrthoDB" id="415825at2759"/>
<accession>A0A8H3YH24</accession>
<dbReference type="EMBL" id="BLZA01000043">
    <property type="protein sequence ID" value="GHJ89394.1"/>
    <property type="molecule type" value="Genomic_DNA"/>
</dbReference>
<dbReference type="InterPro" id="IPR006094">
    <property type="entry name" value="Oxid_FAD_bind_N"/>
</dbReference>
<dbReference type="GO" id="GO:0071949">
    <property type="term" value="F:FAD binding"/>
    <property type="evidence" value="ECO:0007669"/>
    <property type="project" value="InterPro"/>
</dbReference>
<evidence type="ECO:0000256" key="4">
    <source>
        <dbReference type="ARBA" id="ARBA00022827"/>
    </source>
</evidence>
<protein>
    <recommendedName>
        <fullName evidence="7">FAD-binding PCMH-type domain-containing protein</fullName>
    </recommendedName>
</protein>
<dbReference type="Gene3D" id="3.30.43.10">
    <property type="entry name" value="Uridine Diphospho-n-acetylenolpyruvylglucosamine Reductase, domain 2"/>
    <property type="match status" value="1"/>
</dbReference>
<dbReference type="PANTHER" id="PTHR42973:SF39">
    <property type="entry name" value="FAD-BINDING PCMH-TYPE DOMAIN-CONTAINING PROTEIN"/>
    <property type="match status" value="1"/>
</dbReference>
<keyword evidence="4" id="KW-0274">FAD</keyword>
<reference evidence="8" key="1">
    <citation type="submission" date="2020-07" db="EMBL/GenBank/DDBJ databases">
        <title>Draft Genome Sequence of a Deep-Sea Yeast, Naganishia (Cryptococcus) liquefaciens strain N6.</title>
        <authorList>
            <person name="Han Y.W."/>
            <person name="Kajitani R."/>
            <person name="Morimoto H."/>
            <person name="Parhat M."/>
            <person name="Tsubouchi H."/>
            <person name="Bakenova O."/>
            <person name="Ogata M."/>
            <person name="Argunhan B."/>
            <person name="Aoki R."/>
            <person name="Kajiwara S."/>
            <person name="Itoh T."/>
            <person name="Iwasaki H."/>
        </authorList>
    </citation>
    <scope>NUCLEOTIDE SEQUENCE</scope>
    <source>
        <strain evidence="8">N6</strain>
    </source>
</reference>
<comment type="similarity">
    <text evidence="2">Belongs to the oxygen-dependent FAD-linked oxidoreductase family.</text>
</comment>
<comment type="cofactor">
    <cofactor evidence="1">
        <name>FAD</name>
        <dbReference type="ChEBI" id="CHEBI:57692"/>
    </cofactor>
</comment>
<evidence type="ECO:0000313" key="9">
    <source>
        <dbReference type="Proteomes" id="UP000620104"/>
    </source>
</evidence>
<feature type="domain" description="FAD-binding PCMH-type" evidence="7">
    <location>
        <begin position="49"/>
        <end position="217"/>
    </location>
</feature>
<dbReference type="InterPro" id="IPR036318">
    <property type="entry name" value="FAD-bd_PCMH-like_sf"/>
</dbReference>
<dbReference type="GO" id="GO:0016491">
    <property type="term" value="F:oxidoreductase activity"/>
    <property type="evidence" value="ECO:0007669"/>
    <property type="project" value="UniProtKB-KW"/>
</dbReference>
<evidence type="ECO:0000256" key="1">
    <source>
        <dbReference type="ARBA" id="ARBA00001974"/>
    </source>
</evidence>
<dbReference type="Pfam" id="PF01565">
    <property type="entry name" value="FAD_binding_4"/>
    <property type="match status" value="1"/>
</dbReference>
<evidence type="ECO:0000256" key="6">
    <source>
        <dbReference type="SAM" id="MobiDB-lite"/>
    </source>
</evidence>
<dbReference type="Proteomes" id="UP000620104">
    <property type="component" value="Unassembled WGS sequence"/>
</dbReference>
<evidence type="ECO:0000259" key="7">
    <source>
        <dbReference type="PROSITE" id="PS51387"/>
    </source>
</evidence>
<dbReference type="InterPro" id="IPR016169">
    <property type="entry name" value="FAD-bd_PCMH_sub2"/>
</dbReference>
<comment type="caution">
    <text evidence="8">The sequence shown here is derived from an EMBL/GenBank/DDBJ whole genome shotgun (WGS) entry which is preliminary data.</text>
</comment>
<evidence type="ECO:0000313" key="8">
    <source>
        <dbReference type="EMBL" id="GHJ89394.1"/>
    </source>
</evidence>
<dbReference type="InterPro" id="IPR016166">
    <property type="entry name" value="FAD-bd_PCMH"/>
</dbReference>
<dbReference type="PANTHER" id="PTHR42973">
    <property type="entry name" value="BINDING OXIDOREDUCTASE, PUTATIVE (AFU_ORTHOLOGUE AFUA_1G17690)-RELATED"/>
    <property type="match status" value="1"/>
</dbReference>
<keyword evidence="3" id="KW-0285">Flavoprotein</keyword>
<gene>
    <name evidence="8" type="ORF">NliqN6_5796</name>
</gene>
<keyword evidence="5" id="KW-0560">Oxidoreductase</keyword>
<dbReference type="SUPFAM" id="SSF56176">
    <property type="entry name" value="FAD-binding/transporter-associated domain-like"/>
    <property type="match status" value="1"/>
</dbReference>
<dbReference type="InterPro" id="IPR016167">
    <property type="entry name" value="FAD-bd_PCMH_sub1"/>
</dbReference>
<evidence type="ECO:0000256" key="2">
    <source>
        <dbReference type="ARBA" id="ARBA00005466"/>
    </source>
</evidence>
<feature type="region of interest" description="Disordered" evidence="6">
    <location>
        <begin position="465"/>
        <end position="487"/>
    </location>
</feature>